<dbReference type="InterPro" id="IPR005184">
    <property type="entry name" value="DUF306_Meta_HslJ"/>
</dbReference>
<gene>
    <name evidence="3" type="ORF">D0X99_08400</name>
</gene>
<sequence length="140" mass="14790">MNQLRFFPVGLMILFLGGCSSSASLNPLSLLTGNTWELSSLINSGIDTNKFSSGIPTLNFLEGGKLAGYAGCNNFSGGFSLEGTGIKLDPGAMTKKACPGTGEDEFISAFSKVKNFTVGKEKLTLMEGTTELMSFVPKKD</sequence>
<dbReference type="EMBL" id="QXML01000003">
    <property type="protein sequence ID" value="RIW16372.1"/>
    <property type="molecule type" value="Genomic_DNA"/>
</dbReference>
<keyword evidence="1" id="KW-0732">Signal</keyword>
<dbReference type="RefSeq" id="WP_119477227.1">
    <property type="nucleotide sequence ID" value="NZ_QXML01000003.1"/>
</dbReference>
<feature type="chain" id="PRO_5019099951" evidence="1">
    <location>
        <begin position="24"/>
        <end position="140"/>
    </location>
</feature>
<evidence type="ECO:0000259" key="2">
    <source>
        <dbReference type="Pfam" id="PF03724"/>
    </source>
</evidence>
<comment type="caution">
    <text evidence="3">The sequence shown here is derived from an EMBL/GenBank/DDBJ whole genome shotgun (WGS) entry which is preliminary data.</text>
</comment>
<proteinExistence type="predicted"/>
<dbReference type="InterPro" id="IPR053147">
    <property type="entry name" value="Hsp_HslJ-like"/>
</dbReference>
<protein>
    <submittedName>
        <fullName evidence="3">META domain-containing protein</fullName>
    </submittedName>
</protein>
<feature type="signal peptide" evidence="1">
    <location>
        <begin position="1"/>
        <end position="23"/>
    </location>
</feature>
<dbReference type="AlphaFoldDB" id="A0A418PTK6"/>
<dbReference type="PANTHER" id="PTHR35535">
    <property type="entry name" value="HEAT SHOCK PROTEIN HSLJ"/>
    <property type="match status" value="1"/>
</dbReference>
<dbReference type="Pfam" id="PF03724">
    <property type="entry name" value="META"/>
    <property type="match status" value="1"/>
</dbReference>
<dbReference type="OrthoDB" id="880459at2"/>
<dbReference type="PANTHER" id="PTHR35535:SF2">
    <property type="entry name" value="DUF306 DOMAIN-CONTAINING PROTEIN"/>
    <property type="match status" value="1"/>
</dbReference>
<accession>A0A418PTK6</accession>
<name>A0A418PTK6_9BACT</name>
<evidence type="ECO:0000256" key="1">
    <source>
        <dbReference type="SAM" id="SignalP"/>
    </source>
</evidence>
<dbReference type="Gene3D" id="2.40.128.270">
    <property type="match status" value="1"/>
</dbReference>
<reference evidence="3 4" key="1">
    <citation type="submission" date="2018-09" db="EMBL/GenBank/DDBJ databases">
        <authorList>
            <person name="Wang X."/>
            <person name="Du Z."/>
        </authorList>
    </citation>
    <scope>NUCLEOTIDE SEQUENCE [LARGE SCALE GENOMIC DNA]</scope>
    <source>
        <strain evidence="3 4">N3</strain>
    </source>
</reference>
<feature type="domain" description="DUF306" evidence="2">
    <location>
        <begin position="31"/>
        <end position="135"/>
    </location>
</feature>
<organism evidence="3 4">
    <name type="scientific">Algoriphagus lacus</name>
    <dbReference type="NCBI Taxonomy" id="2056311"/>
    <lineage>
        <taxon>Bacteria</taxon>
        <taxon>Pseudomonadati</taxon>
        <taxon>Bacteroidota</taxon>
        <taxon>Cytophagia</taxon>
        <taxon>Cytophagales</taxon>
        <taxon>Cyclobacteriaceae</taxon>
        <taxon>Algoriphagus</taxon>
    </lineage>
</organism>
<evidence type="ECO:0000313" key="4">
    <source>
        <dbReference type="Proteomes" id="UP000283522"/>
    </source>
</evidence>
<dbReference type="InterPro" id="IPR038670">
    <property type="entry name" value="HslJ-like_sf"/>
</dbReference>
<dbReference type="Proteomes" id="UP000283522">
    <property type="component" value="Unassembled WGS sequence"/>
</dbReference>
<dbReference type="PROSITE" id="PS51257">
    <property type="entry name" value="PROKAR_LIPOPROTEIN"/>
    <property type="match status" value="1"/>
</dbReference>
<evidence type="ECO:0000313" key="3">
    <source>
        <dbReference type="EMBL" id="RIW16372.1"/>
    </source>
</evidence>
<keyword evidence="4" id="KW-1185">Reference proteome</keyword>